<organism evidence="2 3">
    <name type="scientific">Claviceps humidiphila</name>
    <dbReference type="NCBI Taxonomy" id="1294629"/>
    <lineage>
        <taxon>Eukaryota</taxon>
        <taxon>Fungi</taxon>
        <taxon>Dikarya</taxon>
        <taxon>Ascomycota</taxon>
        <taxon>Pezizomycotina</taxon>
        <taxon>Sordariomycetes</taxon>
        <taxon>Hypocreomycetidae</taxon>
        <taxon>Hypocreales</taxon>
        <taxon>Clavicipitaceae</taxon>
        <taxon>Claviceps</taxon>
    </lineage>
</organism>
<gene>
    <name evidence="2" type="ORF">E4U13_004345</name>
</gene>
<feature type="compositionally biased region" description="Basic and acidic residues" evidence="1">
    <location>
        <begin position="10"/>
        <end position="21"/>
    </location>
</feature>
<dbReference type="AlphaFoldDB" id="A0A9P7Q8Q8"/>
<protein>
    <submittedName>
        <fullName evidence="2">Uncharacterized protein</fullName>
    </submittedName>
</protein>
<dbReference type="EMBL" id="SRQM01000034">
    <property type="protein sequence ID" value="KAG6121609.1"/>
    <property type="molecule type" value="Genomic_DNA"/>
</dbReference>
<evidence type="ECO:0000313" key="3">
    <source>
        <dbReference type="Proteomes" id="UP000732380"/>
    </source>
</evidence>
<proteinExistence type="predicted"/>
<keyword evidence="3" id="KW-1185">Reference proteome</keyword>
<dbReference type="Proteomes" id="UP000732380">
    <property type="component" value="Unassembled WGS sequence"/>
</dbReference>
<reference evidence="2 3" key="1">
    <citation type="journal article" date="2020" name="bioRxiv">
        <title>Whole genome comparisons of ergot fungi reveals the divergence and evolution of species within the genus Claviceps are the result of varying mechanisms driving genome evolution and host range expansion.</title>
        <authorList>
            <person name="Wyka S.A."/>
            <person name="Mondo S.J."/>
            <person name="Liu M."/>
            <person name="Dettman J."/>
            <person name="Nalam V."/>
            <person name="Broders K.D."/>
        </authorList>
    </citation>
    <scope>NUCLEOTIDE SEQUENCE [LARGE SCALE GENOMIC DNA]</scope>
    <source>
        <strain evidence="2 3">LM576</strain>
    </source>
</reference>
<feature type="region of interest" description="Disordered" evidence="1">
    <location>
        <begin position="1"/>
        <end position="32"/>
    </location>
</feature>
<evidence type="ECO:0000256" key="1">
    <source>
        <dbReference type="SAM" id="MobiDB-lite"/>
    </source>
</evidence>
<comment type="caution">
    <text evidence="2">The sequence shown here is derived from an EMBL/GenBank/DDBJ whole genome shotgun (WGS) entry which is preliminary data.</text>
</comment>
<sequence length="131" mass="15429">MAEDETSNLKNRERERNREQNRAPSVSSDEEDMPLDVWRRQRWQWQLLCRRSGRVGLIAPETDPVSTIQALRKCQQSDFQRLERVPNQKGQEVIGLPEKIQVLKWCPLKGQETKVLIKKLLRDECSVQHPL</sequence>
<accession>A0A9P7Q8Q8</accession>
<name>A0A9P7Q8Q8_9HYPO</name>
<evidence type="ECO:0000313" key="2">
    <source>
        <dbReference type="EMBL" id="KAG6121609.1"/>
    </source>
</evidence>